<evidence type="ECO:0000313" key="5">
    <source>
        <dbReference type="EMBL" id="MBN9644087.1"/>
    </source>
</evidence>
<sequence>MTTRFPKLIAVISGLAVAGAVTFAAPGAVAVENGGDTGSDTAFAPQCTADLAGTVTWGYKESTVSYVKQGGIIETLPGSVFDPSTGQFTFGIDNKKSLRKADGSLELHLNGGPHLRKYCTDGKCLMDQKLANMVVTVDKDGKTGLLTADYDGQDARESLYDATPVSLTETPIADLTFDPAAQLSDDDATASAQAATASAEITELIWVTYNEKGTPLAPMTINRACGQGPTDDEQTVADNRDEVLNPPKKDNGNSNTGTTDDTTGNGTTGDGTVEDDQQETTTSNSSKEKLASSTNRKQSDKDTAAGSSRLGRNAFDKIYDSVLAGMLSLSTLAVVAGILTIIVQHALVLAR</sequence>
<protein>
    <submittedName>
        <fullName evidence="5">HtaA domain-containing protein</fullName>
    </submittedName>
</protein>
<organism evidence="5 6">
    <name type="scientific">Corynebacterium mendelii</name>
    <dbReference type="NCBI Taxonomy" id="2765362"/>
    <lineage>
        <taxon>Bacteria</taxon>
        <taxon>Bacillati</taxon>
        <taxon>Actinomycetota</taxon>
        <taxon>Actinomycetes</taxon>
        <taxon>Mycobacteriales</taxon>
        <taxon>Corynebacteriaceae</taxon>
        <taxon>Corynebacterium</taxon>
    </lineage>
</organism>
<feature type="signal peptide" evidence="3">
    <location>
        <begin position="1"/>
        <end position="30"/>
    </location>
</feature>
<keyword evidence="6" id="KW-1185">Reference proteome</keyword>
<dbReference type="InterPro" id="IPR007331">
    <property type="entry name" value="Htaa"/>
</dbReference>
<evidence type="ECO:0000256" key="3">
    <source>
        <dbReference type="SAM" id="SignalP"/>
    </source>
</evidence>
<keyword evidence="2" id="KW-0472">Membrane</keyword>
<dbReference type="Proteomes" id="UP000664332">
    <property type="component" value="Unassembled WGS sequence"/>
</dbReference>
<feature type="domain" description="Htaa" evidence="4">
    <location>
        <begin position="53"/>
        <end position="221"/>
    </location>
</feature>
<evidence type="ECO:0000313" key="6">
    <source>
        <dbReference type="Proteomes" id="UP000664332"/>
    </source>
</evidence>
<keyword evidence="2" id="KW-1133">Transmembrane helix</keyword>
<feature type="compositionally biased region" description="Polar residues" evidence="1">
    <location>
        <begin position="279"/>
        <end position="296"/>
    </location>
</feature>
<reference evidence="5" key="1">
    <citation type="submission" date="2021-03" db="EMBL/GenBank/DDBJ databases">
        <authorList>
            <person name="Sun Q."/>
        </authorList>
    </citation>
    <scope>NUCLEOTIDE SEQUENCE</scope>
    <source>
        <strain evidence="5">CCM 8862</strain>
    </source>
</reference>
<keyword evidence="2" id="KW-0812">Transmembrane</keyword>
<feature type="compositionally biased region" description="Low complexity" evidence="1">
    <location>
        <begin position="252"/>
        <end position="265"/>
    </location>
</feature>
<feature type="region of interest" description="Disordered" evidence="1">
    <location>
        <begin position="220"/>
        <end position="308"/>
    </location>
</feature>
<dbReference type="RefSeq" id="WP_207118992.1">
    <property type="nucleotide sequence ID" value="NZ_JAFLEQ010000008.1"/>
</dbReference>
<proteinExistence type="predicted"/>
<dbReference type="EMBL" id="JAFLEQ010000008">
    <property type="protein sequence ID" value="MBN9644087.1"/>
    <property type="molecule type" value="Genomic_DNA"/>
</dbReference>
<name>A0A939E262_9CORY</name>
<feature type="chain" id="PRO_5036860178" evidence="3">
    <location>
        <begin position="31"/>
        <end position="351"/>
    </location>
</feature>
<feature type="transmembrane region" description="Helical" evidence="2">
    <location>
        <begin position="322"/>
        <end position="350"/>
    </location>
</feature>
<dbReference type="AlphaFoldDB" id="A0A939E262"/>
<evidence type="ECO:0000256" key="2">
    <source>
        <dbReference type="SAM" id="Phobius"/>
    </source>
</evidence>
<comment type="caution">
    <text evidence="5">The sequence shown here is derived from an EMBL/GenBank/DDBJ whole genome shotgun (WGS) entry which is preliminary data.</text>
</comment>
<keyword evidence="3" id="KW-0732">Signal</keyword>
<evidence type="ECO:0000256" key="1">
    <source>
        <dbReference type="SAM" id="MobiDB-lite"/>
    </source>
</evidence>
<evidence type="ECO:0000259" key="4">
    <source>
        <dbReference type="Pfam" id="PF04213"/>
    </source>
</evidence>
<dbReference type="Pfam" id="PF04213">
    <property type="entry name" value="HtaA"/>
    <property type="match status" value="1"/>
</dbReference>
<feature type="compositionally biased region" description="Basic and acidic residues" evidence="1">
    <location>
        <begin position="238"/>
        <end position="251"/>
    </location>
</feature>
<accession>A0A939E262</accession>
<gene>
    <name evidence="5" type="ORF">JZY06_05565</name>
</gene>